<evidence type="ECO:0000256" key="10">
    <source>
        <dbReference type="ARBA" id="ARBA00022989"/>
    </source>
</evidence>
<evidence type="ECO:0000256" key="8">
    <source>
        <dbReference type="ARBA" id="ARBA00022777"/>
    </source>
</evidence>
<dbReference type="Proteomes" id="UP000094412">
    <property type="component" value="Unassembled WGS sequence"/>
</dbReference>
<evidence type="ECO:0000256" key="1">
    <source>
        <dbReference type="ARBA" id="ARBA00000085"/>
    </source>
</evidence>
<evidence type="ECO:0000259" key="13">
    <source>
        <dbReference type="PROSITE" id="PS50839"/>
    </source>
</evidence>
<dbReference type="SMART" id="SM00911">
    <property type="entry name" value="HWE_HK"/>
    <property type="match status" value="1"/>
</dbReference>
<keyword evidence="15" id="KW-1185">Reference proteome</keyword>
<dbReference type="Pfam" id="PF07536">
    <property type="entry name" value="HWE_HK"/>
    <property type="match status" value="1"/>
</dbReference>
<comment type="subcellular location">
    <subcellularLocation>
        <location evidence="2">Membrane</location>
    </subcellularLocation>
</comment>
<evidence type="ECO:0000256" key="12">
    <source>
        <dbReference type="SAM" id="Phobius"/>
    </source>
</evidence>
<accession>A0A1C2DFV6</accession>
<evidence type="ECO:0000256" key="7">
    <source>
        <dbReference type="ARBA" id="ARBA00022741"/>
    </source>
</evidence>
<evidence type="ECO:0000256" key="3">
    <source>
        <dbReference type="ARBA" id="ARBA00012438"/>
    </source>
</evidence>
<dbReference type="InterPro" id="IPR011102">
    <property type="entry name" value="Sig_transdc_His_kinase_HWE"/>
</dbReference>
<name>A0A1C2DFV6_9HYPH</name>
<dbReference type="GO" id="GO:0004673">
    <property type="term" value="F:protein histidine kinase activity"/>
    <property type="evidence" value="ECO:0007669"/>
    <property type="project" value="UniProtKB-EC"/>
</dbReference>
<comment type="caution">
    <text evidence="14">The sequence shown here is derived from an EMBL/GenBank/DDBJ whole genome shotgun (WGS) entry which is preliminary data.</text>
</comment>
<evidence type="ECO:0000313" key="14">
    <source>
        <dbReference type="EMBL" id="OCX13597.1"/>
    </source>
</evidence>
<keyword evidence="6 12" id="KW-0812">Transmembrane</keyword>
<keyword evidence="5" id="KW-0808">Transferase</keyword>
<evidence type="ECO:0000256" key="4">
    <source>
        <dbReference type="ARBA" id="ARBA00022553"/>
    </source>
</evidence>
<dbReference type="SMART" id="SM01079">
    <property type="entry name" value="CHASE"/>
    <property type="match status" value="1"/>
</dbReference>
<dbReference type="OrthoDB" id="341208at2"/>
<protein>
    <recommendedName>
        <fullName evidence="3">histidine kinase</fullName>
        <ecNumber evidence="3">2.7.13.3</ecNumber>
    </recommendedName>
</protein>
<dbReference type="PROSITE" id="PS50839">
    <property type="entry name" value="CHASE"/>
    <property type="match status" value="1"/>
</dbReference>
<evidence type="ECO:0000256" key="6">
    <source>
        <dbReference type="ARBA" id="ARBA00022692"/>
    </source>
</evidence>
<keyword evidence="7" id="KW-0547">Nucleotide-binding</keyword>
<evidence type="ECO:0000256" key="11">
    <source>
        <dbReference type="ARBA" id="ARBA00023136"/>
    </source>
</evidence>
<gene>
    <name evidence="14" type="ORF">QV13_29520</name>
</gene>
<dbReference type="GO" id="GO:0007165">
    <property type="term" value="P:signal transduction"/>
    <property type="evidence" value="ECO:0007669"/>
    <property type="project" value="UniProtKB-ARBA"/>
</dbReference>
<evidence type="ECO:0000313" key="15">
    <source>
        <dbReference type="Proteomes" id="UP000094412"/>
    </source>
</evidence>
<keyword evidence="10 12" id="KW-1133">Transmembrane helix</keyword>
<feature type="domain" description="CHASE" evidence="13">
    <location>
        <begin position="68"/>
        <end position="289"/>
    </location>
</feature>
<dbReference type="PANTHER" id="PTHR41523:SF8">
    <property type="entry name" value="ETHYLENE RESPONSE SENSOR PROTEIN"/>
    <property type="match status" value="1"/>
</dbReference>
<keyword evidence="11 12" id="KW-0472">Membrane</keyword>
<comment type="catalytic activity">
    <reaction evidence="1">
        <text>ATP + protein L-histidine = ADP + protein N-phospho-L-histidine.</text>
        <dbReference type="EC" id="2.7.13.3"/>
    </reaction>
</comment>
<dbReference type="InterPro" id="IPR042240">
    <property type="entry name" value="CHASE_sf"/>
</dbReference>
<dbReference type="Gene3D" id="3.30.450.350">
    <property type="entry name" value="CHASE domain"/>
    <property type="match status" value="1"/>
</dbReference>
<dbReference type="EC" id="2.7.13.3" evidence="3"/>
<organism evidence="14 15">
    <name type="scientific">Mesorhizobium hungaricum</name>
    <dbReference type="NCBI Taxonomy" id="1566387"/>
    <lineage>
        <taxon>Bacteria</taxon>
        <taxon>Pseudomonadati</taxon>
        <taxon>Pseudomonadota</taxon>
        <taxon>Alphaproteobacteria</taxon>
        <taxon>Hyphomicrobiales</taxon>
        <taxon>Phyllobacteriaceae</taxon>
        <taxon>Mesorhizobium</taxon>
    </lineage>
</organism>
<dbReference type="STRING" id="1566387.QV13_29520"/>
<dbReference type="InterPro" id="IPR036890">
    <property type="entry name" value="HATPase_C_sf"/>
</dbReference>
<sequence length="541" mass="59011">MRKFFPTIAFVAVALASLVLAGFAYFAAREAARIKFEAAADDAVGRIESRLDLHTSLLRATEAFFSARTGGVSRAEFDKFYQTLDVDGNFAGLLSLGYLKLIRPGGEAAARDEIRSNYGIDPAFPLADGLEWHAPITLIEPHDGESQRYLGYDVAIDSVSRAAMEQAMADGALHASGRRMLDPLPDAKGEAKSAVPGFVIFARLGVDGVPAGQDAVAKTKGFLYAAFRARDLFEVALGKAPQLPVNLEVYDQSIDLGNLLYRSEISPVHGYGLKTMRMIEVAGRPWAVVLRPTAAFTEPSSPFVPVVLGLFGLLLAGTIAMIARYQERAFDAATRLHETTEKSLMEKDLMLQEMRHRIKNSIARVLAIARQTAAHSADLKEFSSSFSARLQSMAASQDMLTRSRRQQADLGDLLRIELGQVFGKDLPDGLLSGPQVLLDETTTQALGLTFHELATNALKYGEAGSSVGALRVDWSVDGQGRERMLALNWIEAGKLNLEAPAKTGFGTKPIDMNITRELRGTIEREFREDGLQVKIRIPHSN</sequence>
<keyword evidence="4" id="KW-0597">Phosphoprotein</keyword>
<evidence type="ECO:0000256" key="5">
    <source>
        <dbReference type="ARBA" id="ARBA00022679"/>
    </source>
</evidence>
<proteinExistence type="predicted"/>
<feature type="transmembrane region" description="Helical" evidence="12">
    <location>
        <begin position="303"/>
        <end position="323"/>
    </location>
</feature>
<dbReference type="InterPro" id="IPR006189">
    <property type="entry name" value="CHASE_dom"/>
</dbReference>
<dbReference type="AlphaFoldDB" id="A0A1C2DFV6"/>
<keyword evidence="8 14" id="KW-0418">Kinase</keyword>
<evidence type="ECO:0000256" key="9">
    <source>
        <dbReference type="ARBA" id="ARBA00022840"/>
    </source>
</evidence>
<keyword evidence="9" id="KW-0067">ATP-binding</keyword>
<reference evidence="14 15" key="1">
    <citation type="submission" date="2016-08" db="EMBL/GenBank/DDBJ databases">
        <title>Whole genome sequence of Mesorhizobium sp. strain UASWS1009 isolated from industrial sewage.</title>
        <authorList>
            <person name="Crovadore J."/>
            <person name="Calmin G."/>
            <person name="Chablais R."/>
            <person name="Cochard B."/>
            <person name="Lefort F."/>
        </authorList>
    </citation>
    <scope>NUCLEOTIDE SEQUENCE [LARGE SCALE GENOMIC DNA]</scope>
    <source>
        <strain evidence="14 15">UASWS1009</strain>
    </source>
</reference>
<dbReference type="Gene3D" id="3.30.565.10">
    <property type="entry name" value="Histidine kinase-like ATPase, C-terminal domain"/>
    <property type="match status" value="1"/>
</dbReference>
<evidence type="ECO:0000256" key="2">
    <source>
        <dbReference type="ARBA" id="ARBA00004370"/>
    </source>
</evidence>
<dbReference type="Pfam" id="PF03924">
    <property type="entry name" value="CHASE"/>
    <property type="match status" value="1"/>
</dbReference>
<dbReference type="EMBL" id="MDEO01000036">
    <property type="protein sequence ID" value="OCX13597.1"/>
    <property type="molecule type" value="Genomic_DNA"/>
</dbReference>
<dbReference type="GO" id="GO:0016020">
    <property type="term" value="C:membrane"/>
    <property type="evidence" value="ECO:0007669"/>
    <property type="project" value="UniProtKB-SubCell"/>
</dbReference>
<dbReference type="GO" id="GO:0005524">
    <property type="term" value="F:ATP binding"/>
    <property type="evidence" value="ECO:0007669"/>
    <property type="project" value="UniProtKB-KW"/>
</dbReference>
<dbReference type="PANTHER" id="PTHR41523">
    <property type="entry name" value="TWO-COMPONENT SYSTEM SENSOR PROTEIN"/>
    <property type="match status" value="1"/>
</dbReference>